<name>A0A235BVU2_UNCW3</name>
<dbReference type="Proteomes" id="UP000215559">
    <property type="component" value="Unassembled WGS sequence"/>
</dbReference>
<evidence type="ECO:0000256" key="1">
    <source>
        <dbReference type="ARBA" id="ARBA00022679"/>
    </source>
</evidence>
<dbReference type="Gene3D" id="3.40.630.30">
    <property type="match status" value="1"/>
</dbReference>
<dbReference type="EMBL" id="NOZP01000047">
    <property type="protein sequence ID" value="OYD16510.1"/>
    <property type="molecule type" value="Genomic_DNA"/>
</dbReference>
<feature type="domain" description="N-acetyltransferase" evidence="3">
    <location>
        <begin position="19"/>
        <end position="175"/>
    </location>
</feature>
<dbReference type="InterPro" id="IPR016181">
    <property type="entry name" value="Acyl_CoA_acyltransferase"/>
</dbReference>
<dbReference type="Pfam" id="PF00583">
    <property type="entry name" value="Acetyltransf_1"/>
    <property type="match status" value="1"/>
</dbReference>
<comment type="caution">
    <text evidence="4">The sequence shown here is derived from an EMBL/GenBank/DDBJ whole genome shotgun (WGS) entry which is preliminary data.</text>
</comment>
<dbReference type="InterPro" id="IPR050832">
    <property type="entry name" value="Bact_Acetyltransf"/>
</dbReference>
<dbReference type="AlphaFoldDB" id="A0A235BVU2"/>
<reference evidence="4 5" key="1">
    <citation type="submission" date="2017-07" db="EMBL/GenBank/DDBJ databases">
        <title>Recovery of genomes from metagenomes via a dereplication, aggregation, and scoring strategy.</title>
        <authorList>
            <person name="Sieber C.M."/>
            <person name="Probst A.J."/>
            <person name="Sharrar A."/>
            <person name="Thomas B.C."/>
            <person name="Hess M."/>
            <person name="Tringe S.G."/>
            <person name="Banfield J.F."/>
        </authorList>
    </citation>
    <scope>NUCLEOTIDE SEQUENCE [LARGE SCALE GENOMIC DNA]</scope>
    <source>
        <strain evidence="4">JGI_Cruoil_03_51_56</strain>
    </source>
</reference>
<keyword evidence="2" id="KW-0012">Acyltransferase</keyword>
<dbReference type="InterPro" id="IPR000182">
    <property type="entry name" value="GNAT_dom"/>
</dbReference>
<dbReference type="PANTHER" id="PTHR43877">
    <property type="entry name" value="AMINOALKYLPHOSPHONATE N-ACETYLTRANSFERASE-RELATED-RELATED"/>
    <property type="match status" value="1"/>
</dbReference>
<accession>A0A235BVU2</accession>
<sequence>MCPRNSLQWNPGVLVPTDFSIRPAESGDAGSICRIARDVHRTVVEHRASVTQRTLEFTNDERFYVKAMRTGDRAVFVGAAGADVVGYVLVCEETAPDDLTSIPHALIDEIAVDPRYRHAGIGKALIARAEQWARSHGLTVVQLAVWEFNDHAIRAFQRAGYRTLMRKMEKVLNLPGNS</sequence>
<dbReference type="GO" id="GO:0016747">
    <property type="term" value="F:acyltransferase activity, transferring groups other than amino-acyl groups"/>
    <property type="evidence" value="ECO:0007669"/>
    <property type="project" value="InterPro"/>
</dbReference>
<evidence type="ECO:0000256" key="2">
    <source>
        <dbReference type="ARBA" id="ARBA00023315"/>
    </source>
</evidence>
<protein>
    <recommendedName>
        <fullName evidence="3">N-acetyltransferase domain-containing protein</fullName>
    </recommendedName>
</protein>
<keyword evidence="1" id="KW-0808">Transferase</keyword>
<dbReference type="CDD" id="cd04301">
    <property type="entry name" value="NAT_SF"/>
    <property type="match status" value="1"/>
</dbReference>
<dbReference type="SUPFAM" id="SSF55729">
    <property type="entry name" value="Acyl-CoA N-acyltransferases (Nat)"/>
    <property type="match status" value="1"/>
</dbReference>
<organism evidence="4 5">
    <name type="scientific">candidate division WOR-3 bacterium JGI_Cruoil_03_51_56</name>
    <dbReference type="NCBI Taxonomy" id="1973747"/>
    <lineage>
        <taxon>Bacteria</taxon>
        <taxon>Bacteria division WOR-3</taxon>
    </lineage>
</organism>
<dbReference type="PANTHER" id="PTHR43877:SF1">
    <property type="entry name" value="ACETYLTRANSFERASE"/>
    <property type="match status" value="1"/>
</dbReference>
<evidence type="ECO:0000313" key="4">
    <source>
        <dbReference type="EMBL" id="OYD16510.1"/>
    </source>
</evidence>
<evidence type="ECO:0000259" key="3">
    <source>
        <dbReference type="PROSITE" id="PS51186"/>
    </source>
</evidence>
<dbReference type="PROSITE" id="PS51186">
    <property type="entry name" value="GNAT"/>
    <property type="match status" value="1"/>
</dbReference>
<evidence type="ECO:0000313" key="5">
    <source>
        <dbReference type="Proteomes" id="UP000215559"/>
    </source>
</evidence>
<proteinExistence type="predicted"/>
<gene>
    <name evidence="4" type="ORF">CH330_02610</name>
</gene>